<dbReference type="Pfam" id="PF13529">
    <property type="entry name" value="Peptidase_C39_2"/>
    <property type="match status" value="1"/>
</dbReference>
<evidence type="ECO:0000259" key="2">
    <source>
        <dbReference type="Pfam" id="PF13529"/>
    </source>
</evidence>
<dbReference type="EMBL" id="JAVFKY010000001">
    <property type="protein sequence ID" value="KAK5583835.1"/>
    <property type="molecule type" value="Genomic_DNA"/>
</dbReference>
<feature type="domain" description="Peptidase C39-like" evidence="2">
    <location>
        <begin position="27"/>
        <end position="160"/>
    </location>
</feature>
<reference evidence="3 4" key="1">
    <citation type="submission" date="2023-11" db="EMBL/GenBank/DDBJ databases">
        <title>Dfirmibasis_genome.</title>
        <authorList>
            <person name="Edelbroek B."/>
            <person name="Kjellin J."/>
            <person name="Jerlstrom-Hultqvist J."/>
            <person name="Soderbom F."/>
        </authorList>
    </citation>
    <scope>NUCLEOTIDE SEQUENCE [LARGE SCALE GENOMIC DNA]</scope>
    <source>
        <strain evidence="3 4">TNS-C-14</strain>
    </source>
</reference>
<sequence length="181" mass="19878">MKLLLLLVSIILSISLASSIVVIPYSYPLYKQCDTRWGNNEIINQTICDVGCLMSSCSMAIAGKGITLDNVVSTPASLNSWLQLNSGYVGDDLLEESALTRISPAIQWVGSYSASDFTMDEVVDMINKQTIVIINVLQGAHFVLAVGYDQSNSLFYVNDSGFDNLTYTYADVVGYRIFNMN</sequence>
<dbReference type="PANTHER" id="PTHR40524">
    <property type="entry name" value="PEPTIDASE_C39_2 DOMAIN-CONTAINING PROTEIN"/>
    <property type="match status" value="1"/>
</dbReference>
<dbReference type="InterPro" id="IPR039564">
    <property type="entry name" value="Peptidase_C39-like"/>
</dbReference>
<keyword evidence="4" id="KW-1185">Reference proteome</keyword>
<dbReference type="AlphaFoldDB" id="A0AAN7Z441"/>
<organism evidence="3 4">
    <name type="scientific">Dictyostelium firmibasis</name>
    <dbReference type="NCBI Taxonomy" id="79012"/>
    <lineage>
        <taxon>Eukaryota</taxon>
        <taxon>Amoebozoa</taxon>
        <taxon>Evosea</taxon>
        <taxon>Eumycetozoa</taxon>
        <taxon>Dictyostelia</taxon>
        <taxon>Dictyosteliales</taxon>
        <taxon>Dictyosteliaceae</taxon>
        <taxon>Dictyostelium</taxon>
    </lineage>
</organism>
<evidence type="ECO:0000256" key="1">
    <source>
        <dbReference type="SAM" id="SignalP"/>
    </source>
</evidence>
<dbReference type="Proteomes" id="UP001344447">
    <property type="component" value="Unassembled WGS sequence"/>
</dbReference>
<dbReference type="Gene3D" id="3.90.70.10">
    <property type="entry name" value="Cysteine proteinases"/>
    <property type="match status" value="1"/>
</dbReference>
<protein>
    <recommendedName>
        <fullName evidence="2">Peptidase C39-like domain-containing protein</fullName>
    </recommendedName>
</protein>
<comment type="caution">
    <text evidence="3">The sequence shown here is derived from an EMBL/GenBank/DDBJ whole genome shotgun (WGS) entry which is preliminary data.</text>
</comment>
<evidence type="ECO:0000313" key="4">
    <source>
        <dbReference type="Proteomes" id="UP001344447"/>
    </source>
</evidence>
<feature type="signal peptide" evidence="1">
    <location>
        <begin position="1"/>
        <end position="19"/>
    </location>
</feature>
<evidence type="ECO:0000313" key="3">
    <source>
        <dbReference type="EMBL" id="KAK5583835.1"/>
    </source>
</evidence>
<dbReference type="PANTHER" id="PTHR40524:SF1">
    <property type="entry name" value="PEPTIDASE C39-LIKE DOMAIN-CONTAINING PROTEIN"/>
    <property type="match status" value="1"/>
</dbReference>
<keyword evidence="1" id="KW-0732">Signal</keyword>
<name>A0AAN7Z441_9MYCE</name>
<feature type="chain" id="PRO_5043016964" description="Peptidase C39-like domain-containing protein" evidence="1">
    <location>
        <begin position="20"/>
        <end position="181"/>
    </location>
</feature>
<accession>A0AAN7Z441</accession>
<gene>
    <name evidence="3" type="ORF">RB653_005437</name>
</gene>
<proteinExistence type="predicted"/>